<feature type="region of interest" description="Disordered" evidence="1">
    <location>
        <begin position="82"/>
        <end position="127"/>
    </location>
</feature>
<dbReference type="EMBL" id="BAAAYV010000002">
    <property type="protein sequence ID" value="GAA3648921.1"/>
    <property type="molecule type" value="Genomic_DNA"/>
</dbReference>
<evidence type="ECO:0000256" key="1">
    <source>
        <dbReference type="SAM" id="MobiDB-lite"/>
    </source>
</evidence>
<dbReference type="InterPro" id="IPR049457">
    <property type="entry name" value="Emfourin"/>
</dbReference>
<dbReference type="RefSeq" id="WP_221856349.1">
    <property type="nucleotide sequence ID" value="NZ_BAAAYV010000002.1"/>
</dbReference>
<gene>
    <name evidence="2" type="ORF">GCM10022202_05720</name>
</gene>
<evidence type="ECO:0000313" key="2">
    <source>
        <dbReference type="EMBL" id="GAA3648921.1"/>
    </source>
</evidence>
<proteinExistence type="predicted"/>
<accession>A0ABP7B5V3</accession>
<evidence type="ECO:0000313" key="3">
    <source>
        <dbReference type="Proteomes" id="UP001410795"/>
    </source>
</evidence>
<sequence length="127" mass="13799">MRVIVSRTGGFAGVRVTWEVHVEAQPDRHAWRELVESMPWQEVPAVAAEPDRYVYRITCEPHEAVLSERALEGPWRVLVERVRSRSRGASGAAADPGEPREGTPSPDDAAGARGAARPDPPGGPDRG</sequence>
<organism evidence="2 3">
    <name type="scientific">Microbacterium marinilacus</name>
    <dbReference type="NCBI Taxonomy" id="415209"/>
    <lineage>
        <taxon>Bacteria</taxon>
        <taxon>Bacillati</taxon>
        <taxon>Actinomycetota</taxon>
        <taxon>Actinomycetes</taxon>
        <taxon>Micrococcales</taxon>
        <taxon>Microbacteriaceae</taxon>
        <taxon>Microbacterium</taxon>
    </lineage>
</organism>
<dbReference type="Proteomes" id="UP001410795">
    <property type="component" value="Unassembled WGS sequence"/>
</dbReference>
<dbReference type="Pfam" id="PF20242">
    <property type="entry name" value="Emfourin"/>
    <property type="match status" value="1"/>
</dbReference>
<feature type="compositionally biased region" description="Low complexity" evidence="1">
    <location>
        <begin position="106"/>
        <end position="117"/>
    </location>
</feature>
<feature type="compositionally biased region" description="Pro residues" evidence="1">
    <location>
        <begin position="118"/>
        <end position="127"/>
    </location>
</feature>
<name>A0ABP7B5V3_9MICO</name>
<reference evidence="3" key="1">
    <citation type="journal article" date="2019" name="Int. J. Syst. Evol. Microbiol.">
        <title>The Global Catalogue of Microorganisms (GCM) 10K type strain sequencing project: providing services to taxonomists for standard genome sequencing and annotation.</title>
        <authorList>
            <consortium name="The Broad Institute Genomics Platform"/>
            <consortium name="The Broad Institute Genome Sequencing Center for Infectious Disease"/>
            <person name="Wu L."/>
            <person name="Ma J."/>
        </authorList>
    </citation>
    <scope>NUCLEOTIDE SEQUENCE [LARGE SCALE GENOMIC DNA]</scope>
    <source>
        <strain evidence="3">JCM 16546</strain>
    </source>
</reference>
<comment type="caution">
    <text evidence="2">The sequence shown here is derived from an EMBL/GenBank/DDBJ whole genome shotgun (WGS) entry which is preliminary data.</text>
</comment>
<protein>
    <submittedName>
        <fullName evidence="2">Uncharacterized protein</fullName>
    </submittedName>
</protein>
<keyword evidence="3" id="KW-1185">Reference proteome</keyword>